<accession>A0A101LZB9</accession>
<dbReference type="EMBL" id="LKAM01000006">
    <property type="protein sequence ID" value="KUM48149.1"/>
    <property type="molecule type" value="Genomic_DNA"/>
</dbReference>
<gene>
    <name evidence="1" type="ORF">ABT39_MTgene5145</name>
</gene>
<keyword evidence="1" id="KW-0496">Mitochondrion</keyword>
<geneLocation type="mitochondrion" evidence="1"/>
<proteinExistence type="predicted"/>
<dbReference type="AlphaFoldDB" id="A0A101LZB9"/>
<protein>
    <submittedName>
        <fullName evidence="1">Uncharacterized protein</fullName>
    </submittedName>
</protein>
<comment type="caution">
    <text evidence="1">The sequence shown here is derived from an EMBL/GenBank/DDBJ whole genome shotgun (WGS) entry which is preliminary data.</text>
</comment>
<organism evidence="1">
    <name type="scientific">Picea glauca</name>
    <name type="common">White spruce</name>
    <name type="synonym">Pinus glauca</name>
    <dbReference type="NCBI Taxonomy" id="3330"/>
    <lineage>
        <taxon>Eukaryota</taxon>
        <taxon>Viridiplantae</taxon>
        <taxon>Streptophyta</taxon>
        <taxon>Embryophyta</taxon>
        <taxon>Tracheophyta</taxon>
        <taxon>Spermatophyta</taxon>
        <taxon>Pinopsida</taxon>
        <taxon>Pinidae</taxon>
        <taxon>Conifers I</taxon>
        <taxon>Pinales</taxon>
        <taxon>Pinaceae</taxon>
        <taxon>Picea</taxon>
    </lineage>
</organism>
<sequence>MREEYAFNLIQPEILLETHYNCHNIQRGSYTYLPIPRTLPLVPIHYPSQRTPHSPGYPADTPFSLHSHNIRIIIPIMDEAHA</sequence>
<reference evidence="1" key="1">
    <citation type="journal article" date="2015" name="Genome Biol. Evol.">
        <title>Organellar Genomes of White Spruce (Picea glauca): Assembly and Annotation.</title>
        <authorList>
            <person name="Jackman S.D."/>
            <person name="Warren R.L."/>
            <person name="Gibb E.A."/>
            <person name="Vandervalk B.P."/>
            <person name="Mohamadi H."/>
            <person name="Chu J."/>
            <person name="Raymond A."/>
            <person name="Pleasance S."/>
            <person name="Coope R."/>
            <person name="Wildung M.R."/>
            <person name="Ritland C.E."/>
            <person name="Bousquet J."/>
            <person name="Jones S.J."/>
            <person name="Bohlmann J."/>
            <person name="Birol I."/>
        </authorList>
    </citation>
    <scope>NUCLEOTIDE SEQUENCE [LARGE SCALE GENOMIC DNA]</scope>
    <source>
        <tissue evidence="1">Flushing bud</tissue>
    </source>
</reference>
<evidence type="ECO:0000313" key="1">
    <source>
        <dbReference type="EMBL" id="KUM48149.1"/>
    </source>
</evidence>
<name>A0A101LZB9_PICGL</name>